<keyword evidence="2" id="KW-1133">Transmembrane helix</keyword>
<evidence type="ECO:0000259" key="6">
    <source>
        <dbReference type="Pfam" id="PF23668"/>
    </source>
</evidence>
<keyword evidence="3" id="KW-0732">Signal</keyword>
<evidence type="ECO:0000259" key="4">
    <source>
        <dbReference type="Pfam" id="PF23665"/>
    </source>
</evidence>
<proteinExistence type="predicted"/>
<dbReference type="InterPro" id="IPR035914">
    <property type="entry name" value="Sperma_CUB_dom_sf"/>
</dbReference>
<dbReference type="InterPro" id="IPR038811">
    <property type="entry name" value="CDCP1"/>
</dbReference>
<evidence type="ECO:0000259" key="5">
    <source>
        <dbReference type="Pfam" id="PF23667"/>
    </source>
</evidence>
<dbReference type="Gene3D" id="2.60.120.290">
    <property type="entry name" value="Spermadhesin, CUB domain"/>
    <property type="match status" value="1"/>
</dbReference>
<dbReference type="AlphaFoldDB" id="A0A9Y3RMS6"/>
<feature type="signal peptide" evidence="3">
    <location>
        <begin position="1"/>
        <end position="24"/>
    </location>
</feature>
<keyword evidence="2" id="KW-0472">Membrane</keyword>
<dbReference type="SUPFAM" id="SSF49854">
    <property type="entry name" value="Spermadhesin, CUB domain"/>
    <property type="match status" value="1"/>
</dbReference>
<dbReference type="Pfam" id="PF23665">
    <property type="entry name" value="CDCP1_CUB_6"/>
    <property type="match status" value="2"/>
</dbReference>
<organism evidence="7 8">
    <name type="scientific">Pundamilia nyererei</name>
    <dbReference type="NCBI Taxonomy" id="303518"/>
    <lineage>
        <taxon>Eukaryota</taxon>
        <taxon>Metazoa</taxon>
        <taxon>Chordata</taxon>
        <taxon>Craniata</taxon>
        <taxon>Vertebrata</taxon>
        <taxon>Euteleostomi</taxon>
        <taxon>Actinopterygii</taxon>
        <taxon>Neopterygii</taxon>
        <taxon>Teleostei</taxon>
        <taxon>Neoteleostei</taxon>
        <taxon>Acanthomorphata</taxon>
        <taxon>Ovalentaria</taxon>
        <taxon>Cichlomorphae</taxon>
        <taxon>Cichliformes</taxon>
        <taxon>Cichlidae</taxon>
        <taxon>African cichlids</taxon>
        <taxon>Pseudocrenilabrinae</taxon>
        <taxon>Haplochromini</taxon>
        <taxon>Pundamilia</taxon>
    </lineage>
</organism>
<name>A0A9Y3RMS6_9CICH</name>
<evidence type="ECO:0000256" key="1">
    <source>
        <dbReference type="SAM" id="MobiDB-lite"/>
    </source>
</evidence>
<feature type="region of interest" description="Disordered" evidence="1">
    <location>
        <begin position="745"/>
        <end position="794"/>
    </location>
</feature>
<keyword evidence="2" id="KW-0812">Transmembrane</keyword>
<accession>A0A9Y3RMS6</accession>
<feature type="domain" description="CDCP1 third and sixth CUB" evidence="4">
    <location>
        <begin position="221"/>
        <end position="319"/>
    </location>
</feature>
<feature type="transmembrane region" description="Helical" evidence="2">
    <location>
        <begin position="645"/>
        <end position="671"/>
    </location>
</feature>
<evidence type="ECO:0000313" key="7">
    <source>
        <dbReference type="Proteomes" id="UP000695023"/>
    </source>
</evidence>
<feature type="domain" description="CDCP1 third and sixth CUB" evidence="4">
    <location>
        <begin position="524"/>
        <end position="636"/>
    </location>
</feature>
<evidence type="ECO:0000256" key="3">
    <source>
        <dbReference type="SAM" id="SignalP"/>
    </source>
</evidence>
<evidence type="ECO:0000313" key="8">
    <source>
        <dbReference type="RefSeq" id="XP_005744504.1"/>
    </source>
</evidence>
<protein>
    <submittedName>
        <fullName evidence="8">CUB domain-containing protein 1</fullName>
    </submittedName>
</protein>
<keyword evidence="7" id="KW-1185">Reference proteome</keyword>
<reference evidence="8" key="1">
    <citation type="submission" date="2025-08" db="UniProtKB">
        <authorList>
            <consortium name="RefSeq"/>
        </authorList>
    </citation>
    <scope>IDENTIFICATION</scope>
</reference>
<dbReference type="Pfam" id="PF23667">
    <property type="entry name" value="CUB_CDCP1_1"/>
    <property type="match status" value="1"/>
</dbReference>
<feature type="domain" description="CDCP1 second and fifth CUB" evidence="6">
    <location>
        <begin position="109"/>
        <end position="211"/>
    </location>
</feature>
<feature type="domain" description="CDCP1 second and fifth CUB" evidence="6">
    <location>
        <begin position="418"/>
        <end position="499"/>
    </location>
</feature>
<dbReference type="PANTHER" id="PTHR14477:SF1">
    <property type="entry name" value="CUB DOMAIN-CONTAINING PROTEIN 1"/>
    <property type="match status" value="1"/>
</dbReference>
<dbReference type="GeneID" id="102205742"/>
<dbReference type="InterPro" id="IPR056269">
    <property type="entry name" value="CUB_CDCP1_2nd_5th"/>
</dbReference>
<dbReference type="Pfam" id="PF23668">
    <property type="entry name" value="CUB_CDCP1_2"/>
    <property type="match status" value="2"/>
</dbReference>
<feature type="chain" id="PRO_5041253397" evidence="3">
    <location>
        <begin position="25"/>
        <end position="794"/>
    </location>
</feature>
<gene>
    <name evidence="8" type="primary">LOC102205742</name>
</gene>
<dbReference type="InterPro" id="IPR056266">
    <property type="entry name" value="CDCP1_CUB_3rd_6th"/>
</dbReference>
<dbReference type="InterPro" id="IPR056268">
    <property type="entry name" value="CUB_CDCP1_1st"/>
</dbReference>
<feature type="compositionally biased region" description="Polar residues" evidence="1">
    <location>
        <begin position="745"/>
        <end position="757"/>
    </location>
</feature>
<sequence>MSVSTGAALLWILLLTFIVSTVSGAQKLTLTAEPGATINIRNNNQVKGCQVCTGSGNTQHCSIESLNSFSGSTVSVELECSRPQDVFSIEIVRRINCTTKSCSGHIIQTDSNSVDVLRFNRTFTWNLAAAAPKAFQIDFTNTGLKQINPSEKCPDRHTYTLQAFQSTGNVAVGKYCRSGTISSAQILKSGSFSVDVPAEQKLQNDKFDVTVREKIKSLARISLTLPKGTSSSELLSPDYPESFPDDDTMEWYFQVPDKHGVDLQFLNLTQPDCVKKEVAVEYHQKGRVTSVLGLNDTQPLQNQGDFLLTLRNCEMERAQADSPGLTFTLKVSASSPASTVPCRVDLSKTEGLSLNISTVTSTPDCVMKINSAKKDNITVTSSADLSFEDCFPGNMEVRATQVIDCSSGKCPDPVSLSVPLLPSCLPAPLSRVTWILRPGQHGTVKLISPTGPLKQSLPGQLCDDSITIDVAEENGATIGSFCPNGAIQTVHIHTSVSVTWWSSMNAKAPRSAVLNASFEKEITERYIFTVSPKRDTPELVATPAWPAGMKAYSTVSWIVSVPPKMEAQLIFTKLSQPKCINRHTNIRVQRMGSPKEDYSRREDEVANSELTVSESFYLNMSNCLPERGNFSVITKISLQKSNGLLLINILSVVAALLVIFVMVLVVVCVVIRKKKKKKKLNHEVSVYNPNGINFLPGYNGPPKTHEDDDAHVYTSIDDTLVYTHLLKKGADVGFYGETYQHFTGHTDSQKPLLSSQKGPPLPNRSPSQDQTLMDQSEDEQSSNLGPRLEPEGGN</sequence>
<feature type="compositionally biased region" description="Polar residues" evidence="1">
    <location>
        <begin position="764"/>
        <end position="774"/>
    </location>
</feature>
<dbReference type="PANTHER" id="PTHR14477">
    <property type="entry name" value="CUB DOMAIN-CONTAINING PROTEIN 1"/>
    <property type="match status" value="1"/>
</dbReference>
<dbReference type="Proteomes" id="UP000695023">
    <property type="component" value="Unplaced"/>
</dbReference>
<evidence type="ECO:0000256" key="2">
    <source>
        <dbReference type="SAM" id="Phobius"/>
    </source>
</evidence>
<dbReference type="RefSeq" id="XP_005744504.1">
    <property type="nucleotide sequence ID" value="XM_005744447.2"/>
</dbReference>
<feature type="domain" description="CDCP1 first CUB" evidence="5">
    <location>
        <begin position="27"/>
        <end position="97"/>
    </location>
</feature>